<keyword evidence="2" id="KW-1185">Reference proteome</keyword>
<organism evidence="1 2">
    <name type="scientific">Pseudomonas fungipugnans</name>
    <dbReference type="NCBI Taxonomy" id="3024217"/>
    <lineage>
        <taxon>Bacteria</taxon>
        <taxon>Pseudomonadati</taxon>
        <taxon>Pseudomonadota</taxon>
        <taxon>Gammaproteobacteria</taxon>
        <taxon>Pseudomonadales</taxon>
        <taxon>Pseudomonadaceae</taxon>
        <taxon>Pseudomonas</taxon>
    </lineage>
</organism>
<gene>
    <name evidence="1" type="ORF">POF45_02665</name>
</gene>
<accession>A0ABT6QHG8</accession>
<proteinExistence type="predicted"/>
<protein>
    <recommendedName>
        <fullName evidence="3">Lipoprotein</fullName>
    </recommendedName>
</protein>
<dbReference type="EMBL" id="JARBWL010000001">
    <property type="protein sequence ID" value="MDI2590337.1"/>
    <property type="molecule type" value="Genomic_DNA"/>
</dbReference>
<evidence type="ECO:0000313" key="2">
    <source>
        <dbReference type="Proteomes" id="UP001159100"/>
    </source>
</evidence>
<comment type="caution">
    <text evidence="1">The sequence shown here is derived from an EMBL/GenBank/DDBJ whole genome shotgun (WGS) entry which is preliminary data.</text>
</comment>
<dbReference type="RefSeq" id="WP_282314971.1">
    <property type="nucleotide sequence ID" value="NZ_JARBWL010000001.1"/>
</dbReference>
<evidence type="ECO:0000313" key="1">
    <source>
        <dbReference type="EMBL" id="MDI2590337.1"/>
    </source>
</evidence>
<name>A0ABT6QHG8_9PSED</name>
<reference evidence="1 2" key="1">
    <citation type="submission" date="2023-02" db="EMBL/GenBank/DDBJ databases">
        <title>Pseudomonas chrutzelriedensis sp. nov., a potently antifungal strain isolated from moss.</title>
        <authorList>
            <person name="Schnyder A."/>
            <person name="Kalawong R."/>
            <person name="Eberl L."/>
            <person name="Agnoli K."/>
        </authorList>
    </citation>
    <scope>NUCLEOTIDE SEQUENCE [LARGE SCALE GENOMIC DNA]</scope>
    <source>
        <strain evidence="1 2">681</strain>
    </source>
</reference>
<dbReference type="Proteomes" id="UP001159100">
    <property type="component" value="Unassembled WGS sequence"/>
</dbReference>
<evidence type="ECO:0008006" key="3">
    <source>
        <dbReference type="Google" id="ProtNLM"/>
    </source>
</evidence>
<dbReference type="PROSITE" id="PS51257">
    <property type="entry name" value="PROKAR_LIPOPROTEIN"/>
    <property type="match status" value="1"/>
</dbReference>
<sequence>MRMLSIVVTALLLAGCSTDPVPSALAVEAPVAQRIKFQSKPEGEFATLQVIRDTGHTGSMCSMAIFIDGQKAALLDPGQKVFFYLPPGALIIGAGYSGAGLCGMGDPRIERDASALRNSTKTYRVSTGGDGRIDVSPTLQ</sequence>